<keyword evidence="3" id="KW-1185">Reference proteome</keyword>
<evidence type="ECO:0000313" key="2">
    <source>
        <dbReference type="EMBL" id="KAJ7701983.1"/>
    </source>
</evidence>
<dbReference type="Proteomes" id="UP001215598">
    <property type="component" value="Unassembled WGS sequence"/>
</dbReference>
<sequence>MQDLRETAARGRREQRAAAARAAAAPTAVSDPAPIPASVVPAAAAPAPRKSTSKKRAIFILSSAKLFTSSLRACMDSPINEVTLRRSVNVTCEFSAKAAVKSAAHRVKKHAYHVEDAPLGANHQTSTTTLVVPAEGPWIFRKASTAGLATPR</sequence>
<name>A0AAD7DXB5_9AGAR</name>
<dbReference type="EMBL" id="JARKIB010000523">
    <property type="protein sequence ID" value="KAJ7701983.1"/>
    <property type="molecule type" value="Genomic_DNA"/>
</dbReference>
<feature type="compositionally biased region" description="Basic and acidic residues" evidence="1">
    <location>
        <begin position="1"/>
        <end position="16"/>
    </location>
</feature>
<evidence type="ECO:0000313" key="3">
    <source>
        <dbReference type="Proteomes" id="UP001215598"/>
    </source>
</evidence>
<reference evidence="2" key="1">
    <citation type="submission" date="2023-03" db="EMBL/GenBank/DDBJ databases">
        <title>Massive genome expansion in bonnet fungi (Mycena s.s.) driven by repeated elements and novel gene families across ecological guilds.</title>
        <authorList>
            <consortium name="Lawrence Berkeley National Laboratory"/>
            <person name="Harder C.B."/>
            <person name="Miyauchi S."/>
            <person name="Viragh M."/>
            <person name="Kuo A."/>
            <person name="Thoen E."/>
            <person name="Andreopoulos B."/>
            <person name="Lu D."/>
            <person name="Skrede I."/>
            <person name="Drula E."/>
            <person name="Henrissat B."/>
            <person name="Morin E."/>
            <person name="Kohler A."/>
            <person name="Barry K."/>
            <person name="LaButti K."/>
            <person name="Morin E."/>
            <person name="Salamov A."/>
            <person name="Lipzen A."/>
            <person name="Mereny Z."/>
            <person name="Hegedus B."/>
            <person name="Baldrian P."/>
            <person name="Stursova M."/>
            <person name="Weitz H."/>
            <person name="Taylor A."/>
            <person name="Grigoriev I.V."/>
            <person name="Nagy L.G."/>
            <person name="Martin F."/>
            <person name="Kauserud H."/>
        </authorList>
    </citation>
    <scope>NUCLEOTIDE SEQUENCE</scope>
    <source>
        <strain evidence="2">CBHHK182m</strain>
    </source>
</reference>
<organism evidence="2 3">
    <name type="scientific">Mycena metata</name>
    <dbReference type="NCBI Taxonomy" id="1033252"/>
    <lineage>
        <taxon>Eukaryota</taxon>
        <taxon>Fungi</taxon>
        <taxon>Dikarya</taxon>
        <taxon>Basidiomycota</taxon>
        <taxon>Agaricomycotina</taxon>
        <taxon>Agaricomycetes</taxon>
        <taxon>Agaricomycetidae</taxon>
        <taxon>Agaricales</taxon>
        <taxon>Marasmiineae</taxon>
        <taxon>Mycenaceae</taxon>
        <taxon>Mycena</taxon>
    </lineage>
</organism>
<gene>
    <name evidence="2" type="ORF">B0H16DRAFT_1832861</name>
</gene>
<accession>A0AAD7DXB5</accession>
<comment type="caution">
    <text evidence="2">The sequence shown here is derived from an EMBL/GenBank/DDBJ whole genome shotgun (WGS) entry which is preliminary data.</text>
</comment>
<protein>
    <submittedName>
        <fullName evidence="2">Uncharacterized protein</fullName>
    </submittedName>
</protein>
<evidence type="ECO:0000256" key="1">
    <source>
        <dbReference type="SAM" id="MobiDB-lite"/>
    </source>
</evidence>
<proteinExistence type="predicted"/>
<feature type="region of interest" description="Disordered" evidence="1">
    <location>
        <begin position="1"/>
        <end position="54"/>
    </location>
</feature>
<feature type="compositionally biased region" description="Low complexity" evidence="1">
    <location>
        <begin position="17"/>
        <end position="48"/>
    </location>
</feature>
<dbReference type="AlphaFoldDB" id="A0AAD7DXB5"/>